<dbReference type="Proteomes" id="UP000790377">
    <property type="component" value="Unassembled WGS sequence"/>
</dbReference>
<proteinExistence type="predicted"/>
<sequence>MDSNDTTTQPPPEAPSLGYRSTSRNSRNLIDDETNDTTVQPPPKAPSLCHCSTSENSRNLIICIDGTSNKFGKKNTNIIELYSQIVKTDGQCTYYNSGIGTYARPSWRSLAYFKQLLSNKIDLAIAWNVEHVIQTAYRWLSDEYNPGDRIFLFGFSRGAYQVRALAGMIDRVGLLFPGNAEQIPFAYELYASIGKDRESDSLAKTFKNTFSRKDVRVHFVGVWDTVSSVGVIRGKTLPSTTSSCDHICYFRHALALDECRVKFLPEYVYGGKAEPSNSGHIKEVWFAGSHSDVGGGNRLNENLQSGDIPLQWMRSEAIAAGLHLNAADVTWKLSDLEKHTTNSLSPVWWILELFPFKRLLYYNSDRHTYR</sequence>
<evidence type="ECO:0000313" key="1">
    <source>
        <dbReference type="EMBL" id="KAH7907258.1"/>
    </source>
</evidence>
<gene>
    <name evidence="1" type="ORF">BJ138DRAFT_1092964</name>
</gene>
<name>A0ACB8A3L5_9AGAM</name>
<dbReference type="EMBL" id="MU267922">
    <property type="protein sequence ID" value="KAH7907258.1"/>
    <property type="molecule type" value="Genomic_DNA"/>
</dbReference>
<evidence type="ECO:0000313" key="2">
    <source>
        <dbReference type="Proteomes" id="UP000790377"/>
    </source>
</evidence>
<keyword evidence="2" id="KW-1185">Reference proteome</keyword>
<protein>
    <submittedName>
        <fullName evidence="1">Uncharacterized protein</fullName>
    </submittedName>
</protein>
<accession>A0ACB8A3L5</accession>
<comment type="caution">
    <text evidence="1">The sequence shown here is derived from an EMBL/GenBank/DDBJ whole genome shotgun (WGS) entry which is preliminary data.</text>
</comment>
<organism evidence="1 2">
    <name type="scientific">Hygrophoropsis aurantiaca</name>
    <dbReference type="NCBI Taxonomy" id="72124"/>
    <lineage>
        <taxon>Eukaryota</taxon>
        <taxon>Fungi</taxon>
        <taxon>Dikarya</taxon>
        <taxon>Basidiomycota</taxon>
        <taxon>Agaricomycotina</taxon>
        <taxon>Agaricomycetes</taxon>
        <taxon>Agaricomycetidae</taxon>
        <taxon>Boletales</taxon>
        <taxon>Coniophorineae</taxon>
        <taxon>Hygrophoropsidaceae</taxon>
        <taxon>Hygrophoropsis</taxon>
    </lineage>
</organism>
<reference evidence="1" key="1">
    <citation type="journal article" date="2021" name="New Phytol.">
        <title>Evolutionary innovations through gain and loss of genes in the ectomycorrhizal Boletales.</title>
        <authorList>
            <person name="Wu G."/>
            <person name="Miyauchi S."/>
            <person name="Morin E."/>
            <person name="Kuo A."/>
            <person name="Drula E."/>
            <person name="Varga T."/>
            <person name="Kohler A."/>
            <person name="Feng B."/>
            <person name="Cao Y."/>
            <person name="Lipzen A."/>
            <person name="Daum C."/>
            <person name="Hundley H."/>
            <person name="Pangilinan J."/>
            <person name="Johnson J."/>
            <person name="Barry K."/>
            <person name="LaButti K."/>
            <person name="Ng V."/>
            <person name="Ahrendt S."/>
            <person name="Min B."/>
            <person name="Choi I.G."/>
            <person name="Park H."/>
            <person name="Plett J.M."/>
            <person name="Magnuson J."/>
            <person name="Spatafora J.W."/>
            <person name="Nagy L.G."/>
            <person name="Henrissat B."/>
            <person name="Grigoriev I.V."/>
            <person name="Yang Z.L."/>
            <person name="Xu J."/>
            <person name="Martin F.M."/>
        </authorList>
    </citation>
    <scope>NUCLEOTIDE SEQUENCE</scope>
    <source>
        <strain evidence="1">ATCC 28755</strain>
    </source>
</reference>